<dbReference type="SUPFAM" id="SSF52091">
    <property type="entry name" value="SpoIIaa-like"/>
    <property type="match status" value="1"/>
</dbReference>
<accession>E8RVZ0</accession>
<proteinExistence type="predicted"/>
<dbReference type="KEGG" id="aex:Astex_3802"/>
<dbReference type="Gene3D" id="3.40.50.10600">
    <property type="entry name" value="SpoIIaa-like domains"/>
    <property type="match status" value="1"/>
</dbReference>
<gene>
    <name evidence="1" type="ordered locus">Astex_3802</name>
</gene>
<geneLocation type="plasmid" evidence="1 2">
    <name>pASTEX02</name>
</geneLocation>
<keyword evidence="2" id="KW-1185">Reference proteome</keyword>
<dbReference type="RefSeq" id="WP_013481225.1">
    <property type="nucleotide sequence ID" value="NC_014819.1"/>
</dbReference>
<evidence type="ECO:0008006" key="3">
    <source>
        <dbReference type="Google" id="ProtNLM"/>
    </source>
</evidence>
<organism evidence="1 2">
    <name type="scientific">Asticcacaulis excentricus (strain ATCC 15261 / DSM 4724 / KCTC 12464 / NCIMB 9791 / VKM B-1370 / CB 48)</name>
    <dbReference type="NCBI Taxonomy" id="573065"/>
    <lineage>
        <taxon>Bacteria</taxon>
        <taxon>Pseudomonadati</taxon>
        <taxon>Pseudomonadota</taxon>
        <taxon>Alphaproteobacteria</taxon>
        <taxon>Caulobacterales</taxon>
        <taxon>Caulobacteraceae</taxon>
        <taxon>Asticcacaulis</taxon>
    </lineage>
</organism>
<dbReference type="InterPro" id="IPR036513">
    <property type="entry name" value="STAS_dom_sf"/>
</dbReference>
<reference evidence="2" key="1">
    <citation type="submission" date="2010-12" db="EMBL/GenBank/DDBJ databases">
        <title>Complete sequence of plasmid 2 of Asticcacaulis excentricus CB 48.</title>
        <authorList>
            <consortium name="US DOE Joint Genome Institute"/>
            <person name="Lucas S."/>
            <person name="Copeland A."/>
            <person name="Lapidus A."/>
            <person name="Cheng J.-F."/>
            <person name="Bruce D."/>
            <person name="Goodwin L."/>
            <person name="Pitluck S."/>
            <person name="Teshima H."/>
            <person name="Davenport K."/>
            <person name="Detter J.C."/>
            <person name="Han C."/>
            <person name="Tapia R."/>
            <person name="Land M."/>
            <person name="Hauser L."/>
            <person name="Jeffries C."/>
            <person name="Kyrpides N."/>
            <person name="Ivanova N."/>
            <person name="Ovchinnikova G."/>
            <person name="Brun Y.V."/>
            <person name="Woyke T."/>
        </authorList>
    </citation>
    <scope>NUCLEOTIDE SEQUENCE [LARGE SCALE GENOMIC DNA]</scope>
    <source>
        <strain evidence="2">ATCC 15261 / DSM 4724 / KCTC 12464 / NCIMB 9791 / VKM B-1370 / CB 48</strain>
        <plasmid evidence="2">pASTEX02</plasmid>
    </source>
</reference>
<dbReference type="OrthoDB" id="7172619at2"/>
<evidence type="ECO:0000313" key="2">
    <source>
        <dbReference type="Proteomes" id="UP000001492"/>
    </source>
</evidence>
<keyword evidence="1" id="KW-0614">Plasmid</keyword>
<dbReference type="EMBL" id="CP002398">
    <property type="protein sequence ID" value="ADU15412.1"/>
    <property type="molecule type" value="Genomic_DNA"/>
</dbReference>
<evidence type="ECO:0000313" key="1">
    <source>
        <dbReference type="EMBL" id="ADU15412.1"/>
    </source>
</evidence>
<dbReference type="HOGENOM" id="CLU_1881473_0_0_5"/>
<name>E8RVZ0_ASTEC</name>
<dbReference type="InterPro" id="IPR038396">
    <property type="entry name" value="SpoIIAA-like_sf"/>
</dbReference>
<dbReference type="AlphaFoldDB" id="E8RVZ0"/>
<dbReference type="Proteomes" id="UP000001492">
    <property type="component" value="Plasmid pASTEX02"/>
</dbReference>
<protein>
    <recommendedName>
        <fullName evidence="3">STAS/SEC14 domain-containing protein</fullName>
    </recommendedName>
</protein>
<sequence length="135" mass="15844">MADWVDIEMLNSFHVDVNKQKKIITFVYPLQNIKIDVPQIILSSFLQQVEPWTFDLLTDMSGFEGFVPWPQLEEMADIWSHSVGVKDAGRAVAIVSQQNLIHERLDGYQELWPNREFKIFHTVDEASEWLLNRRN</sequence>